<evidence type="ECO:0000256" key="5">
    <source>
        <dbReference type="ARBA" id="ARBA00022989"/>
    </source>
</evidence>
<dbReference type="AlphaFoldDB" id="A0A644VGX3"/>
<keyword evidence="5 7" id="KW-1133">Transmembrane helix</keyword>
<evidence type="ECO:0000256" key="3">
    <source>
        <dbReference type="ARBA" id="ARBA00022475"/>
    </source>
</evidence>
<protein>
    <submittedName>
        <fullName evidence="8">Putative membrane transporter protein YfcA</fullName>
    </submittedName>
</protein>
<dbReference type="PANTHER" id="PTHR30269:SF0">
    <property type="entry name" value="MEMBRANE TRANSPORTER PROTEIN YFCA-RELATED"/>
    <property type="match status" value="1"/>
</dbReference>
<evidence type="ECO:0000256" key="6">
    <source>
        <dbReference type="ARBA" id="ARBA00023136"/>
    </source>
</evidence>
<feature type="transmembrane region" description="Helical" evidence="7">
    <location>
        <begin position="203"/>
        <end position="224"/>
    </location>
</feature>
<feature type="transmembrane region" description="Helical" evidence="7">
    <location>
        <begin position="137"/>
        <end position="164"/>
    </location>
</feature>
<reference evidence="8" key="1">
    <citation type="submission" date="2019-08" db="EMBL/GenBank/DDBJ databases">
        <authorList>
            <person name="Kucharzyk K."/>
            <person name="Murdoch R.W."/>
            <person name="Higgins S."/>
            <person name="Loffler F."/>
        </authorList>
    </citation>
    <scope>NUCLEOTIDE SEQUENCE</scope>
</reference>
<dbReference type="PANTHER" id="PTHR30269">
    <property type="entry name" value="TRANSMEMBRANE PROTEIN YFCA"/>
    <property type="match status" value="1"/>
</dbReference>
<evidence type="ECO:0000256" key="4">
    <source>
        <dbReference type="ARBA" id="ARBA00022692"/>
    </source>
</evidence>
<feature type="transmembrane region" description="Helical" evidence="7">
    <location>
        <begin position="74"/>
        <end position="93"/>
    </location>
</feature>
<dbReference type="InterPro" id="IPR002781">
    <property type="entry name" value="TM_pro_TauE-like"/>
</dbReference>
<feature type="transmembrane region" description="Helical" evidence="7">
    <location>
        <begin position="230"/>
        <end position="250"/>
    </location>
</feature>
<sequence length="263" mass="28985">MSITLILILVISGLFVGFINTLSAGGTVISIALFLALGMPANAANATNRVQVLIQSFSASLLFKQKKLIENRRIMQLAIPTMIGAIVGSVFASLIEQNLFPYFMGTILLIMIVFMFYKPKLLFEDNPRKADKPLTFINYLAFFAIGVYGGFIQVGTGYFLILASSMMLGYDLIKTSALKVSVMFLYTIVAICIFMLDSKIYWTYGLLHSLGGVAGSWIATKFALKKGANFVRWVIIVVIILTALNLFGIIDPKPFFNQILSAK</sequence>
<dbReference type="InterPro" id="IPR052017">
    <property type="entry name" value="TSUP"/>
</dbReference>
<comment type="subcellular location">
    <subcellularLocation>
        <location evidence="1">Cell membrane</location>
        <topology evidence="1">Multi-pass membrane protein</topology>
    </subcellularLocation>
</comment>
<gene>
    <name evidence="8" type="primary">yfcA_8</name>
    <name evidence="8" type="ORF">SDC9_36698</name>
</gene>
<keyword evidence="3" id="KW-1003">Cell membrane</keyword>
<dbReference type="GO" id="GO:0005886">
    <property type="term" value="C:plasma membrane"/>
    <property type="evidence" value="ECO:0007669"/>
    <property type="project" value="UniProtKB-SubCell"/>
</dbReference>
<keyword evidence="4 7" id="KW-0812">Transmembrane</keyword>
<feature type="transmembrane region" description="Helical" evidence="7">
    <location>
        <begin position="6"/>
        <end position="39"/>
    </location>
</feature>
<accession>A0A644VGX3</accession>
<proteinExistence type="predicted"/>
<evidence type="ECO:0000256" key="7">
    <source>
        <dbReference type="SAM" id="Phobius"/>
    </source>
</evidence>
<dbReference type="EMBL" id="VSSQ01000309">
    <property type="protein sequence ID" value="MPL90644.1"/>
    <property type="molecule type" value="Genomic_DNA"/>
</dbReference>
<organism evidence="8">
    <name type="scientific">bioreactor metagenome</name>
    <dbReference type="NCBI Taxonomy" id="1076179"/>
    <lineage>
        <taxon>unclassified sequences</taxon>
        <taxon>metagenomes</taxon>
        <taxon>ecological metagenomes</taxon>
    </lineage>
</organism>
<dbReference type="Pfam" id="PF01925">
    <property type="entry name" value="TauE"/>
    <property type="match status" value="1"/>
</dbReference>
<name>A0A644VGX3_9ZZZZ</name>
<evidence type="ECO:0000256" key="2">
    <source>
        <dbReference type="ARBA" id="ARBA00022448"/>
    </source>
</evidence>
<feature type="transmembrane region" description="Helical" evidence="7">
    <location>
        <begin position="176"/>
        <end position="196"/>
    </location>
</feature>
<evidence type="ECO:0000313" key="8">
    <source>
        <dbReference type="EMBL" id="MPL90644.1"/>
    </source>
</evidence>
<keyword evidence="2" id="KW-0813">Transport</keyword>
<keyword evidence="6 7" id="KW-0472">Membrane</keyword>
<evidence type="ECO:0000256" key="1">
    <source>
        <dbReference type="ARBA" id="ARBA00004651"/>
    </source>
</evidence>
<comment type="caution">
    <text evidence="8">The sequence shown here is derived from an EMBL/GenBank/DDBJ whole genome shotgun (WGS) entry which is preliminary data.</text>
</comment>
<feature type="transmembrane region" description="Helical" evidence="7">
    <location>
        <begin position="99"/>
        <end position="117"/>
    </location>
</feature>